<keyword evidence="2" id="KW-1185">Reference proteome</keyword>
<dbReference type="Proteomes" id="UP000176005">
    <property type="component" value="Unassembled WGS sequence"/>
</dbReference>
<reference evidence="1 2" key="1">
    <citation type="journal article" date="2016" name="Front. Microbiol.">
        <title>Comparative Genomics Analysis of Streptomyces Species Reveals Their Adaptation to the Marine Environment and Their Diversity at the Genomic Level.</title>
        <authorList>
            <person name="Tian X."/>
            <person name="Zhang Z."/>
            <person name="Yang T."/>
            <person name="Chen M."/>
            <person name="Li J."/>
            <person name="Chen F."/>
            <person name="Yang J."/>
            <person name="Li W."/>
            <person name="Zhang B."/>
            <person name="Zhang Z."/>
            <person name="Wu J."/>
            <person name="Zhang C."/>
            <person name="Long L."/>
            <person name="Xiao J."/>
        </authorList>
    </citation>
    <scope>NUCLEOTIDE SEQUENCE [LARGE SCALE GENOMIC DNA]</scope>
    <source>
        <strain evidence="1 2">SCSIO 10429</strain>
    </source>
</reference>
<gene>
    <name evidence="1" type="ORF">AN218_01760</name>
</gene>
<evidence type="ECO:0000313" key="1">
    <source>
        <dbReference type="EMBL" id="OEV13787.1"/>
    </source>
</evidence>
<proteinExistence type="predicted"/>
<name>A0A1E7LC53_9ACTN</name>
<comment type="caution">
    <text evidence="1">The sequence shown here is derived from an EMBL/GenBank/DDBJ whole genome shotgun (WGS) entry which is preliminary data.</text>
</comment>
<dbReference type="AlphaFoldDB" id="A0A1E7LC53"/>
<sequence>MYGNGYDDTVAVDVSALHVEGEDFEQLPRDRLLRLHEDTLGMTAGFVRTFYGPYTKGLYPGTLRDLEPVPDAEAAALIAAGTHVHDARRAEGWSGDFPVTVHGLRVGQLRAVLAQVDLPDDALVAIGAADFPDEGIGSPASTRVEVGYYRPDPARGLSGAAYGGEIDYAMDGSIPAHMPALVLNPTH</sequence>
<organism evidence="1 2">
    <name type="scientific">Streptomyces nanshensis</name>
    <dbReference type="NCBI Taxonomy" id="518642"/>
    <lineage>
        <taxon>Bacteria</taxon>
        <taxon>Bacillati</taxon>
        <taxon>Actinomycetota</taxon>
        <taxon>Actinomycetes</taxon>
        <taxon>Kitasatosporales</taxon>
        <taxon>Streptomycetaceae</taxon>
        <taxon>Streptomyces</taxon>
    </lineage>
</organism>
<dbReference type="RefSeq" id="WP_070014654.1">
    <property type="nucleotide sequence ID" value="NZ_LJGW01000039.1"/>
</dbReference>
<protein>
    <submittedName>
        <fullName evidence="1">Uncharacterized protein</fullName>
    </submittedName>
</protein>
<accession>A0A1E7LC53</accession>
<evidence type="ECO:0000313" key="2">
    <source>
        <dbReference type="Proteomes" id="UP000176005"/>
    </source>
</evidence>
<dbReference type="EMBL" id="LJGW01000039">
    <property type="protein sequence ID" value="OEV13787.1"/>
    <property type="molecule type" value="Genomic_DNA"/>
</dbReference>